<dbReference type="EMBL" id="CTRP01000004">
    <property type="protein sequence ID" value="CQR71356.1"/>
    <property type="molecule type" value="Genomic_DNA"/>
</dbReference>
<feature type="transmembrane region" description="Helical" evidence="2">
    <location>
        <begin position="16"/>
        <end position="40"/>
    </location>
</feature>
<evidence type="ECO:0000313" key="4">
    <source>
        <dbReference type="Proteomes" id="UP000049855"/>
    </source>
</evidence>
<evidence type="ECO:0000313" key="3">
    <source>
        <dbReference type="EMBL" id="CQR71356.1"/>
    </source>
</evidence>
<dbReference type="AlphaFoldDB" id="A0A0U1KVJ4"/>
<keyword evidence="1" id="KW-0175">Coiled coil</keyword>
<keyword evidence="2" id="KW-0812">Transmembrane</keyword>
<evidence type="ECO:0000256" key="1">
    <source>
        <dbReference type="SAM" id="Coils"/>
    </source>
</evidence>
<gene>
    <name evidence="3" type="ORF">SpAn4DRAFT_3861</name>
</gene>
<name>A0A0U1KVJ4_9FIRM</name>
<reference evidence="4" key="1">
    <citation type="submission" date="2015-03" db="EMBL/GenBank/DDBJ databases">
        <authorList>
            <person name="Nijsse Bart"/>
        </authorList>
    </citation>
    <scope>NUCLEOTIDE SEQUENCE [LARGE SCALE GENOMIC DNA]</scope>
</reference>
<feature type="coiled-coil region" evidence="1">
    <location>
        <begin position="56"/>
        <end position="83"/>
    </location>
</feature>
<proteinExistence type="predicted"/>
<sequence>MTYTQNRDRQSWLNGYWFIMTNPVWTSASTSILTAGLKVLRKDRNPKSRGKASAVIALIREGREQAEQEAAEARKLLAGQLSMFGLSSAQDTQYESIR</sequence>
<evidence type="ECO:0000256" key="2">
    <source>
        <dbReference type="SAM" id="Phobius"/>
    </source>
</evidence>
<keyword evidence="2" id="KW-0472">Membrane</keyword>
<organism evidence="3 4">
    <name type="scientific">Sporomusa ovata</name>
    <dbReference type="NCBI Taxonomy" id="2378"/>
    <lineage>
        <taxon>Bacteria</taxon>
        <taxon>Bacillati</taxon>
        <taxon>Bacillota</taxon>
        <taxon>Negativicutes</taxon>
        <taxon>Selenomonadales</taxon>
        <taxon>Sporomusaceae</taxon>
        <taxon>Sporomusa</taxon>
    </lineage>
</organism>
<keyword evidence="4" id="KW-1185">Reference proteome</keyword>
<keyword evidence="2" id="KW-1133">Transmembrane helix</keyword>
<accession>A0A0U1KVJ4</accession>
<dbReference type="Proteomes" id="UP000049855">
    <property type="component" value="Unassembled WGS sequence"/>
</dbReference>
<protein>
    <submittedName>
        <fullName evidence="3">Uncharacterized protein</fullName>
    </submittedName>
</protein>